<comment type="caution">
    <text evidence="10">The sequence shown here is derived from an EMBL/GenBank/DDBJ whole genome shotgun (WGS) entry which is preliminary data.</text>
</comment>
<feature type="domain" description="Cation efflux protein cytoplasmic" evidence="9">
    <location>
        <begin position="215"/>
        <end position="291"/>
    </location>
</feature>
<feature type="transmembrane region" description="Helical" evidence="7">
    <location>
        <begin position="82"/>
        <end position="103"/>
    </location>
</feature>
<keyword evidence="3" id="KW-0813">Transport</keyword>
<evidence type="ECO:0000256" key="5">
    <source>
        <dbReference type="ARBA" id="ARBA00022989"/>
    </source>
</evidence>
<name>A0A401XJL1_9FLAO</name>
<dbReference type="Gene3D" id="1.20.1510.10">
    <property type="entry name" value="Cation efflux protein transmembrane domain"/>
    <property type="match status" value="1"/>
</dbReference>
<gene>
    <name evidence="10" type="ORF">JCM31826_07010</name>
</gene>
<proteinExistence type="inferred from homology"/>
<dbReference type="PANTHER" id="PTHR43840:SF15">
    <property type="entry name" value="MITOCHONDRIAL METAL TRANSPORTER 1-RELATED"/>
    <property type="match status" value="1"/>
</dbReference>
<keyword evidence="6 7" id="KW-0472">Membrane</keyword>
<dbReference type="NCBIfam" id="TIGR01297">
    <property type="entry name" value="CDF"/>
    <property type="match status" value="1"/>
</dbReference>
<evidence type="ECO:0000256" key="7">
    <source>
        <dbReference type="SAM" id="Phobius"/>
    </source>
</evidence>
<dbReference type="InterPro" id="IPR027469">
    <property type="entry name" value="Cation_efflux_TMD_sf"/>
</dbReference>
<feature type="transmembrane region" description="Helical" evidence="7">
    <location>
        <begin position="18"/>
        <end position="38"/>
    </location>
</feature>
<dbReference type="Pfam" id="PF01545">
    <property type="entry name" value="Cation_efflux"/>
    <property type="match status" value="1"/>
</dbReference>
<dbReference type="AlphaFoldDB" id="A0A401XJL1"/>
<protein>
    <submittedName>
        <fullName evidence="10">Cation transporter</fullName>
    </submittedName>
</protein>
<dbReference type="InterPro" id="IPR027470">
    <property type="entry name" value="Cation_efflux_CTD"/>
</dbReference>
<keyword evidence="5 7" id="KW-1133">Transmembrane helix</keyword>
<dbReference type="SUPFAM" id="SSF161111">
    <property type="entry name" value="Cation efflux protein transmembrane domain-like"/>
    <property type="match status" value="1"/>
</dbReference>
<dbReference type="Pfam" id="PF16916">
    <property type="entry name" value="ZT_dimer"/>
    <property type="match status" value="1"/>
</dbReference>
<comment type="subcellular location">
    <subcellularLocation>
        <location evidence="1">Membrane</location>
        <topology evidence="1">Multi-pass membrane protein</topology>
    </subcellularLocation>
</comment>
<evidence type="ECO:0000313" key="10">
    <source>
        <dbReference type="EMBL" id="GCD77219.1"/>
    </source>
</evidence>
<dbReference type="InterPro" id="IPR036837">
    <property type="entry name" value="Cation_efflux_CTD_sf"/>
</dbReference>
<dbReference type="GO" id="GO:0008324">
    <property type="term" value="F:monoatomic cation transmembrane transporter activity"/>
    <property type="evidence" value="ECO:0007669"/>
    <property type="project" value="InterPro"/>
</dbReference>
<dbReference type="GO" id="GO:0016020">
    <property type="term" value="C:membrane"/>
    <property type="evidence" value="ECO:0007669"/>
    <property type="project" value="UniProtKB-SubCell"/>
</dbReference>
<accession>A0A401XJL1</accession>
<dbReference type="InterPro" id="IPR050291">
    <property type="entry name" value="CDF_Transporter"/>
</dbReference>
<organism evidence="10 11">
    <name type="scientific">Thermaurantimonas aggregans</name>
    <dbReference type="NCBI Taxonomy" id="2173829"/>
    <lineage>
        <taxon>Bacteria</taxon>
        <taxon>Pseudomonadati</taxon>
        <taxon>Bacteroidota</taxon>
        <taxon>Flavobacteriia</taxon>
        <taxon>Flavobacteriales</taxon>
        <taxon>Schleiferiaceae</taxon>
        <taxon>Thermaurantimonas</taxon>
    </lineage>
</organism>
<dbReference type="PANTHER" id="PTHR43840">
    <property type="entry name" value="MITOCHONDRIAL METAL TRANSPORTER 1-RELATED"/>
    <property type="match status" value="1"/>
</dbReference>
<evidence type="ECO:0000313" key="11">
    <source>
        <dbReference type="Proteomes" id="UP000286715"/>
    </source>
</evidence>
<feature type="domain" description="Cation efflux protein transmembrane" evidence="8">
    <location>
        <begin position="17"/>
        <end position="206"/>
    </location>
</feature>
<evidence type="ECO:0000259" key="8">
    <source>
        <dbReference type="Pfam" id="PF01545"/>
    </source>
</evidence>
<dbReference type="FunFam" id="1.20.1510.10:FF:000006">
    <property type="entry name" value="Divalent cation efflux transporter"/>
    <property type="match status" value="1"/>
</dbReference>
<dbReference type="Proteomes" id="UP000286715">
    <property type="component" value="Unassembled WGS sequence"/>
</dbReference>
<keyword evidence="4 7" id="KW-0812">Transmembrane</keyword>
<sequence>MLNLKATHPIESLLRKSFVFNCFIILAKLTFGILGNSFALLADAIESASDVVASGIVWLGARYASRPADENHPYGHGRAEPLIAFVVVLFLIVSSLIIFYQSVINIRKPQESPEWWTIPVIAAIILAKELAFRIIHRASDRMHSTAGRAEAWHHRADAITSLATLSGVSIAVLLGGVFVVADEIAAMIAALFILYNAYKILRPALSEALDEHIHHELEEDIRRISKTVEGIIDTEKCYIRKTGFTYYVDLHAIVDGNITVKAGHELAHRLKDTLMHHLPNISDVLIHIEPYEP</sequence>
<dbReference type="InterPro" id="IPR058533">
    <property type="entry name" value="Cation_efflux_TM"/>
</dbReference>
<dbReference type="Gene3D" id="3.30.70.1350">
    <property type="entry name" value="Cation efflux protein, cytoplasmic domain"/>
    <property type="match status" value="1"/>
</dbReference>
<evidence type="ECO:0000256" key="3">
    <source>
        <dbReference type="ARBA" id="ARBA00022448"/>
    </source>
</evidence>
<comment type="similarity">
    <text evidence="2">Belongs to the cation diffusion facilitator (CDF) transporter (TC 2.A.4) family.</text>
</comment>
<dbReference type="EMBL" id="BHZE01000005">
    <property type="protein sequence ID" value="GCD77219.1"/>
    <property type="molecule type" value="Genomic_DNA"/>
</dbReference>
<dbReference type="InterPro" id="IPR002524">
    <property type="entry name" value="Cation_efflux"/>
</dbReference>
<evidence type="ECO:0000259" key="9">
    <source>
        <dbReference type="Pfam" id="PF16916"/>
    </source>
</evidence>
<reference evidence="10 11" key="1">
    <citation type="submission" date="2018-11" db="EMBL/GenBank/DDBJ databases">
        <title>Schleiferia aggregans sp. nov., a moderately thermophilic heterotrophic bacterium isolated from microbial mats at a terrestrial hot spring.</title>
        <authorList>
            <person name="Iino T."/>
            <person name="Ohkuma M."/>
            <person name="Haruta S."/>
        </authorList>
    </citation>
    <scope>NUCLEOTIDE SEQUENCE [LARGE SCALE GENOMIC DNA]</scope>
    <source>
        <strain evidence="10 11">LA</strain>
    </source>
</reference>
<evidence type="ECO:0000256" key="1">
    <source>
        <dbReference type="ARBA" id="ARBA00004141"/>
    </source>
</evidence>
<evidence type="ECO:0000256" key="6">
    <source>
        <dbReference type="ARBA" id="ARBA00023136"/>
    </source>
</evidence>
<feature type="transmembrane region" description="Helical" evidence="7">
    <location>
        <begin position="115"/>
        <end position="135"/>
    </location>
</feature>
<evidence type="ECO:0000256" key="2">
    <source>
        <dbReference type="ARBA" id="ARBA00008114"/>
    </source>
</evidence>
<keyword evidence="11" id="KW-1185">Reference proteome</keyword>
<evidence type="ECO:0000256" key="4">
    <source>
        <dbReference type="ARBA" id="ARBA00022692"/>
    </source>
</evidence>
<dbReference type="SUPFAM" id="SSF160240">
    <property type="entry name" value="Cation efflux protein cytoplasmic domain-like"/>
    <property type="match status" value="1"/>
</dbReference>